<evidence type="ECO:0000256" key="5">
    <source>
        <dbReference type="ARBA" id="ARBA00022490"/>
    </source>
</evidence>
<dbReference type="Proteomes" id="UP000179807">
    <property type="component" value="Unassembled WGS sequence"/>
</dbReference>
<evidence type="ECO:0000313" key="8">
    <source>
        <dbReference type="EMBL" id="OHT09934.1"/>
    </source>
</evidence>
<keyword evidence="9" id="KW-1185">Reference proteome</keyword>
<keyword evidence="7" id="KW-0539">Nucleus</keyword>
<evidence type="ECO:0000256" key="7">
    <source>
        <dbReference type="ARBA" id="ARBA00023242"/>
    </source>
</evidence>
<dbReference type="GO" id="GO:0005643">
    <property type="term" value="C:nuclear pore"/>
    <property type="evidence" value="ECO:0007669"/>
    <property type="project" value="TreeGrafter"/>
</dbReference>
<dbReference type="GO" id="GO:0005737">
    <property type="term" value="C:cytoplasm"/>
    <property type="evidence" value="ECO:0007669"/>
    <property type="project" value="UniProtKB-SubCell"/>
</dbReference>
<evidence type="ECO:0000313" key="9">
    <source>
        <dbReference type="Proteomes" id="UP000179807"/>
    </source>
</evidence>
<keyword evidence="6" id="KW-0653">Protein transport</keyword>
<dbReference type="VEuPathDB" id="TrichDB:TRFO_21020"/>
<accession>A0A1J4KJR0</accession>
<evidence type="ECO:0000256" key="3">
    <source>
        <dbReference type="ARBA" id="ARBA00009466"/>
    </source>
</evidence>
<dbReference type="PANTHER" id="PTHR12596">
    <property type="entry name" value="EXPORTIN 4,7-RELATED"/>
    <property type="match status" value="1"/>
</dbReference>
<evidence type="ECO:0000256" key="4">
    <source>
        <dbReference type="ARBA" id="ARBA00022448"/>
    </source>
</evidence>
<name>A0A1J4KJR0_9EUKA</name>
<dbReference type="AlphaFoldDB" id="A0A1J4KJR0"/>
<evidence type="ECO:0000256" key="6">
    <source>
        <dbReference type="ARBA" id="ARBA00022927"/>
    </source>
</evidence>
<evidence type="ECO:0000256" key="2">
    <source>
        <dbReference type="ARBA" id="ARBA00004496"/>
    </source>
</evidence>
<protein>
    <submittedName>
        <fullName evidence="8">Uncharacterized protein</fullName>
    </submittedName>
</protein>
<organism evidence="8 9">
    <name type="scientific">Tritrichomonas foetus</name>
    <dbReference type="NCBI Taxonomy" id="1144522"/>
    <lineage>
        <taxon>Eukaryota</taxon>
        <taxon>Metamonada</taxon>
        <taxon>Parabasalia</taxon>
        <taxon>Tritrichomonadida</taxon>
        <taxon>Tritrichomonadidae</taxon>
        <taxon>Tritrichomonas</taxon>
    </lineage>
</organism>
<proteinExistence type="inferred from homology"/>
<evidence type="ECO:0000256" key="1">
    <source>
        <dbReference type="ARBA" id="ARBA00004123"/>
    </source>
</evidence>
<dbReference type="RefSeq" id="XP_068363070.1">
    <property type="nucleotide sequence ID" value="XM_068501717.1"/>
</dbReference>
<dbReference type="GO" id="GO:0005049">
    <property type="term" value="F:nuclear export signal receptor activity"/>
    <property type="evidence" value="ECO:0007669"/>
    <property type="project" value="InterPro"/>
</dbReference>
<reference evidence="8" key="1">
    <citation type="submission" date="2016-10" db="EMBL/GenBank/DDBJ databases">
        <authorList>
            <person name="Benchimol M."/>
            <person name="Almeida L.G."/>
            <person name="Vasconcelos A.T."/>
            <person name="Perreira-Neves A."/>
            <person name="Rosa I.A."/>
            <person name="Tasca T."/>
            <person name="Bogo M.R."/>
            <person name="de Souza W."/>
        </authorList>
    </citation>
    <scope>NUCLEOTIDE SEQUENCE [LARGE SCALE GENOMIC DNA]</scope>
    <source>
        <strain evidence="8">K</strain>
    </source>
</reference>
<comment type="caution">
    <text evidence="8">The sequence shown here is derived from an EMBL/GenBank/DDBJ whole genome shotgun (WGS) entry which is preliminary data.</text>
</comment>
<keyword evidence="5" id="KW-0963">Cytoplasm</keyword>
<dbReference type="GeneID" id="94836421"/>
<gene>
    <name evidence="8" type="ORF">TRFO_21020</name>
</gene>
<dbReference type="InterPro" id="IPR044189">
    <property type="entry name" value="XPO4/7-like"/>
</dbReference>
<comment type="subcellular location">
    <subcellularLocation>
        <location evidence="2">Cytoplasm</location>
    </subcellularLocation>
    <subcellularLocation>
        <location evidence="1">Nucleus</location>
    </subcellularLocation>
</comment>
<dbReference type="GO" id="GO:0006611">
    <property type="term" value="P:protein export from nucleus"/>
    <property type="evidence" value="ECO:0007669"/>
    <property type="project" value="TreeGrafter"/>
</dbReference>
<keyword evidence="4" id="KW-0813">Transport</keyword>
<dbReference type="EMBL" id="MLAK01000626">
    <property type="protein sequence ID" value="OHT09934.1"/>
    <property type="molecule type" value="Genomic_DNA"/>
</dbReference>
<dbReference type="PANTHER" id="PTHR12596:SF2">
    <property type="entry name" value="EXPORTIN-7 ISOFORM X1"/>
    <property type="match status" value="1"/>
</dbReference>
<dbReference type="OrthoDB" id="244158at2759"/>
<dbReference type="SUPFAM" id="SSF48371">
    <property type="entry name" value="ARM repeat"/>
    <property type="match status" value="1"/>
</dbReference>
<dbReference type="InterPro" id="IPR016024">
    <property type="entry name" value="ARM-type_fold"/>
</dbReference>
<comment type="similarity">
    <text evidence="3">Belongs to the exportin family.</text>
</comment>
<sequence length="1038" mass="119177">MNEEEFLQSIQAIIQAHQNNYAQNEDVCSLISKITCQCSNLPNLINFLENCPKDSYHFMVTFMLMRELLQNRGCLLDNESLNNLLNQFMNFINNNSQEIIRNQTTPICSDVAAYLYRFIFEQKKDPNFSFDPVFQLLSGPSSSLTMVCLSILSSTVEIIKKPMSHLASTEKSELIKIFQLFQIPLYFQAVNNILNNCDSNIATYALSLFITILKFLMRSPPSILGSSNKTDYLLSENIDIPKNMLVFYENTTIPQNLFRIYNEYKLKDAIDALSYYSCASNISWKQIGVSHITFINYMAANLTQILESNITDENCFLSLTQLLYRLGIILPPVTFSKDSNLSTSFFASVQKVTLLAFQSFLTQSFPCSYLLKFWANIASNIELRNNVPSSLLQIFPVIFDSCVTAIIDSVTSGFSILDFTQNFPDFNQFIEEIKPIWCLASHCIPQTTEIIISLFNQFLNQVITTPNHPETPFYILKLSLLILILTSRFSGRFQTYYITPIVMAQITSISGAVFNLIGQTNPPVLNGLVNLYSPFMTMLEKSLKCFAMNFKKNFFCTTNPEIDQLFQNIQLSKQAAYDLLINRFLTDMSLFIAFPELLLEILMFVDDLIGTLELKQFNSSNQLLQSLISRQIFLEFDKIDDLEKMFRLLSDLNKLYAKSITSNFQMNNFLSFFDQQFNTAASNSNFSDPKQVFIIFREIIGVMKGTSSIILYLIVFRWLLKNHIDHILQCLQIHSNQPIIVRSIARVWCSLVVDKSRKLILPGYSSEGIVLIKHTLNFLGVMMSSVPDSDMKLMYMVKILSASISAPYVNYGIMKLYNDTTLDQLIHLFFTILGGWPFESYSQFNNMIILISNAISSIFDISPETIENTTYFPIICKFYLQSIIEFPKIYIGRYINAHDRWPKFCESFTKLLVYFLNRQNSEVWPNFRPHFLAFLDLLMNCEESVTNGIVAPLFICAKSDSAYVTQVFQLICNSFDENFHESLANLLQTTFAPVNGDWNDNTAKKFRSTLDKFKKSIKRFSIHLSSIPEFVPVFALNQ</sequence>